<dbReference type="Proteomes" id="UP000396788">
    <property type="component" value="Unassembled WGS sequence"/>
</dbReference>
<dbReference type="AlphaFoldDB" id="A0A5E4XSI5"/>
<feature type="transmembrane region" description="Helical" evidence="1">
    <location>
        <begin position="67"/>
        <end position="88"/>
    </location>
</feature>
<name>A0A5E4XSI5_9BURK</name>
<reference evidence="2 3" key="1">
    <citation type="submission" date="2019-08" db="EMBL/GenBank/DDBJ databases">
        <authorList>
            <person name="Peeters C."/>
        </authorList>
    </citation>
    <scope>NUCLEOTIDE SEQUENCE [LARGE SCALE GENOMIC DNA]</scope>
    <source>
        <strain evidence="2 3">LMG 31107</strain>
    </source>
</reference>
<dbReference type="RefSeq" id="WP_150610436.1">
    <property type="nucleotide sequence ID" value="NZ_CABPRY010000012.1"/>
</dbReference>
<keyword evidence="1" id="KW-1133">Transmembrane helix</keyword>
<evidence type="ECO:0000256" key="1">
    <source>
        <dbReference type="SAM" id="Phobius"/>
    </source>
</evidence>
<accession>A0A5E4XSI5</accession>
<sequence>MPSLFGFLASAVNSALQFVLRSAVVKFGTFFALCFITTGFIDVLTNSGILPNASALTNAFVGLPPSVWYWLELLAFPQGIPLVLAAMANRFIIRRIPLLG</sequence>
<organism evidence="2 3">
    <name type="scientific">Pandoraea cepalis</name>
    <dbReference type="NCBI Taxonomy" id="2508294"/>
    <lineage>
        <taxon>Bacteria</taxon>
        <taxon>Pseudomonadati</taxon>
        <taxon>Pseudomonadota</taxon>
        <taxon>Betaproteobacteria</taxon>
        <taxon>Burkholderiales</taxon>
        <taxon>Burkholderiaceae</taxon>
        <taxon>Pandoraea</taxon>
    </lineage>
</organism>
<evidence type="ECO:0000313" key="3">
    <source>
        <dbReference type="Proteomes" id="UP000396788"/>
    </source>
</evidence>
<gene>
    <name evidence="2" type="ORF">PCE31107_04069</name>
</gene>
<dbReference type="EMBL" id="CABPRY010000012">
    <property type="protein sequence ID" value="VVE39233.1"/>
    <property type="molecule type" value="Genomic_DNA"/>
</dbReference>
<proteinExistence type="predicted"/>
<protein>
    <recommendedName>
        <fullName evidence="4">Phage-related membrane protein</fullName>
    </recommendedName>
</protein>
<dbReference type="InterPro" id="IPR019670">
    <property type="entry name" value="DUF2523"/>
</dbReference>
<keyword evidence="1" id="KW-0472">Membrane</keyword>
<keyword evidence="1" id="KW-0812">Transmembrane</keyword>
<dbReference type="Pfam" id="PF10734">
    <property type="entry name" value="DUF2523"/>
    <property type="match status" value="1"/>
</dbReference>
<evidence type="ECO:0000313" key="2">
    <source>
        <dbReference type="EMBL" id="VVE39233.1"/>
    </source>
</evidence>
<evidence type="ECO:0008006" key="4">
    <source>
        <dbReference type="Google" id="ProtNLM"/>
    </source>
</evidence>